<accession>A0A6A6RK23</accession>
<dbReference type="OrthoDB" id="3690848at2759"/>
<proteinExistence type="predicted"/>
<gene>
    <name evidence="1" type="ORF">P280DRAFT_536358</name>
</gene>
<dbReference type="AlphaFoldDB" id="A0A6A6RK23"/>
<dbReference type="Proteomes" id="UP000799753">
    <property type="component" value="Unassembled WGS sequence"/>
</dbReference>
<evidence type="ECO:0000313" key="2">
    <source>
        <dbReference type="Proteomes" id="UP000799753"/>
    </source>
</evidence>
<sequence>MAMVSISDLSYIMSTFAPVLKIAYEKMSRNDYLFTAAILAQIEPNVNSHVGDKHEDMEHLYFPGELFMFRLVKISGSMREDCWDIVIGDGEQEVVIGSCIWCPEYENPRMYSTRLKVNDNAERDVCCTALGMTESEFESYFDRKEAWKASRKHGEMDNRTYPNIEVVMVGLEQGCSYRQWPYAILD</sequence>
<evidence type="ECO:0000313" key="1">
    <source>
        <dbReference type="EMBL" id="KAF2635447.1"/>
    </source>
</evidence>
<dbReference type="EMBL" id="MU006807">
    <property type="protein sequence ID" value="KAF2635447.1"/>
    <property type="molecule type" value="Genomic_DNA"/>
</dbReference>
<keyword evidence="2" id="KW-1185">Reference proteome</keyword>
<protein>
    <submittedName>
        <fullName evidence="1">Uncharacterized protein</fullName>
    </submittedName>
</protein>
<name>A0A6A6RK23_9PLEO</name>
<reference evidence="1" key="1">
    <citation type="journal article" date="2020" name="Stud. Mycol.">
        <title>101 Dothideomycetes genomes: a test case for predicting lifestyles and emergence of pathogens.</title>
        <authorList>
            <person name="Haridas S."/>
            <person name="Albert R."/>
            <person name="Binder M."/>
            <person name="Bloem J."/>
            <person name="Labutti K."/>
            <person name="Salamov A."/>
            <person name="Andreopoulos B."/>
            <person name="Baker S."/>
            <person name="Barry K."/>
            <person name="Bills G."/>
            <person name="Bluhm B."/>
            <person name="Cannon C."/>
            <person name="Castanera R."/>
            <person name="Culley D."/>
            <person name="Daum C."/>
            <person name="Ezra D."/>
            <person name="Gonzalez J."/>
            <person name="Henrissat B."/>
            <person name="Kuo A."/>
            <person name="Liang C."/>
            <person name="Lipzen A."/>
            <person name="Lutzoni F."/>
            <person name="Magnuson J."/>
            <person name="Mondo S."/>
            <person name="Nolan M."/>
            <person name="Ohm R."/>
            <person name="Pangilinan J."/>
            <person name="Park H.-J."/>
            <person name="Ramirez L."/>
            <person name="Alfaro M."/>
            <person name="Sun H."/>
            <person name="Tritt A."/>
            <person name="Yoshinaga Y."/>
            <person name="Zwiers L.-H."/>
            <person name="Turgeon B."/>
            <person name="Goodwin S."/>
            <person name="Spatafora J."/>
            <person name="Crous P."/>
            <person name="Grigoriev I."/>
        </authorList>
    </citation>
    <scope>NUCLEOTIDE SEQUENCE</scope>
    <source>
        <strain evidence="1">CBS 473.64</strain>
    </source>
</reference>
<organism evidence="1 2">
    <name type="scientific">Massarina eburnea CBS 473.64</name>
    <dbReference type="NCBI Taxonomy" id="1395130"/>
    <lineage>
        <taxon>Eukaryota</taxon>
        <taxon>Fungi</taxon>
        <taxon>Dikarya</taxon>
        <taxon>Ascomycota</taxon>
        <taxon>Pezizomycotina</taxon>
        <taxon>Dothideomycetes</taxon>
        <taxon>Pleosporomycetidae</taxon>
        <taxon>Pleosporales</taxon>
        <taxon>Massarineae</taxon>
        <taxon>Massarinaceae</taxon>
        <taxon>Massarina</taxon>
    </lineage>
</organism>